<dbReference type="InterPro" id="IPR038318">
    <property type="entry name" value="KdpD_sf"/>
</dbReference>
<evidence type="ECO:0000256" key="12">
    <source>
        <dbReference type="SAM" id="Phobius"/>
    </source>
</evidence>
<name>A0A068NPU6_FIMGI</name>
<dbReference type="GO" id="GO:0000160">
    <property type="term" value="P:phosphorelay signal transduction system"/>
    <property type="evidence" value="ECO:0007669"/>
    <property type="project" value="UniProtKB-KW"/>
</dbReference>
<dbReference type="KEGG" id="fgi:OP10G_2093"/>
<feature type="transmembrane region" description="Helical" evidence="12">
    <location>
        <begin position="79"/>
        <end position="98"/>
    </location>
</feature>
<evidence type="ECO:0000256" key="3">
    <source>
        <dbReference type="ARBA" id="ARBA00022679"/>
    </source>
</evidence>
<feature type="domain" description="Sensor protein KdpD transmembrane" evidence="13">
    <location>
        <begin position="37"/>
        <end position="142"/>
    </location>
</feature>
<dbReference type="Pfam" id="PF13493">
    <property type="entry name" value="DUF4118"/>
    <property type="match status" value="1"/>
</dbReference>
<comment type="subcellular location">
    <subcellularLocation>
        <location evidence="1">Membrane</location>
        <topology evidence="1">Multi-pass membrane protein</topology>
    </subcellularLocation>
</comment>
<evidence type="ECO:0000256" key="10">
    <source>
        <dbReference type="ARBA" id="ARBA00023136"/>
    </source>
</evidence>
<accession>A0A068NPU6</accession>
<keyword evidence="10 12" id="KW-0472">Membrane</keyword>
<evidence type="ECO:0000256" key="8">
    <source>
        <dbReference type="ARBA" id="ARBA00022989"/>
    </source>
</evidence>
<evidence type="ECO:0000256" key="1">
    <source>
        <dbReference type="ARBA" id="ARBA00004141"/>
    </source>
</evidence>
<dbReference type="eggNOG" id="COG2205">
    <property type="taxonomic scope" value="Bacteria"/>
</dbReference>
<keyword evidence="6 14" id="KW-0418">Kinase</keyword>
<evidence type="ECO:0000259" key="13">
    <source>
        <dbReference type="Pfam" id="PF13493"/>
    </source>
</evidence>
<keyword evidence="2" id="KW-0597">Phosphoprotein</keyword>
<evidence type="ECO:0000256" key="7">
    <source>
        <dbReference type="ARBA" id="ARBA00022840"/>
    </source>
</evidence>
<proteinExistence type="predicted"/>
<keyword evidence="11" id="KW-0175">Coiled coil</keyword>
<dbReference type="AlphaFoldDB" id="A0A068NPU6"/>
<evidence type="ECO:0000256" key="6">
    <source>
        <dbReference type="ARBA" id="ARBA00022777"/>
    </source>
</evidence>
<keyword evidence="4 12" id="KW-0812">Transmembrane</keyword>
<evidence type="ECO:0000313" key="15">
    <source>
        <dbReference type="Proteomes" id="UP000027982"/>
    </source>
</evidence>
<keyword evidence="8 12" id="KW-1133">Transmembrane helix</keyword>
<dbReference type="HOGENOM" id="CLU_1473107_0_0_0"/>
<evidence type="ECO:0000313" key="14">
    <source>
        <dbReference type="EMBL" id="AIE85461.1"/>
    </source>
</evidence>
<keyword evidence="7" id="KW-0067">ATP-binding</keyword>
<dbReference type="Gene3D" id="1.20.120.620">
    <property type="entry name" value="Backbone structure of the membrane domain of e. Coli histidine kinase receptor kdpd"/>
    <property type="match status" value="1"/>
</dbReference>
<keyword evidence="9" id="KW-0902">Two-component regulatory system</keyword>
<evidence type="ECO:0000256" key="11">
    <source>
        <dbReference type="SAM" id="Coils"/>
    </source>
</evidence>
<protein>
    <submittedName>
        <fullName evidence="14">Integral membrane sensor signal transduction histidine kinase</fullName>
    </submittedName>
</protein>
<dbReference type="GO" id="GO:0016301">
    <property type="term" value="F:kinase activity"/>
    <property type="evidence" value="ECO:0007669"/>
    <property type="project" value="UniProtKB-KW"/>
</dbReference>
<evidence type="ECO:0000256" key="5">
    <source>
        <dbReference type="ARBA" id="ARBA00022741"/>
    </source>
</evidence>
<keyword evidence="5" id="KW-0547">Nucleotide-binding</keyword>
<feature type="transmembrane region" description="Helical" evidence="12">
    <location>
        <begin position="37"/>
        <end position="58"/>
    </location>
</feature>
<organism evidence="14 15">
    <name type="scientific">Fimbriimonas ginsengisoli Gsoil 348</name>
    <dbReference type="NCBI Taxonomy" id="661478"/>
    <lineage>
        <taxon>Bacteria</taxon>
        <taxon>Bacillati</taxon>
        <taxon>Armatimonadota</taxon>
        <taxon>Fimbriimonadia</taxon>
        <taxon>Fimbriimonadales</taxon>
        <taxon>Fimbriimonadaceae</taxon>
        <taxon>Fimbriimonas</taxon>
    </lineage>
</organism>
<gene>
    <name evidence="14" type="ORF">OP10G_2093</name>
</gene>
<evidence type="ECO:0000256" key="9">
    <source>
        <dbReference type="ARBA" id="ARBA00023012"/>
    </source>
</evidence>
<reference evidence="14 15" key="1">
    <citation type="journal article" date="2014" name="PLoS ONE">
        <title>The first complete genome sequence of the class fimbriimonadia in the phylum armatimonadetes.</title>
        <authorList>
            <person name="Hu Z.Y."/>
            <person name="Wang Y.Z."/>
            <person name="Im W.T."/>
            <person name="Wang S.Y."/>
            <person name="Zhao G.P."/>
            <person name="Zheng H.J."/>
            <person name="Quan Z.X."/>
        </authorList>
    </citation>
    <scope>NUCLEOTIDE SEQUENCE [LARGE SCALE GENOMIC DNA]</scope>
    <source>
        <strain evidence="14">Gsoil 348</strain>
    </source>
</reference>
<dbReference type="GO" id="GO:0016020">
    <property type="term" value="C:membrane"/>
    <property type="evidence" value="ECO:0007669"/>
    <property type="project" value="UniProtKB-SubCell"/>
</dbReference>
<dbReference type="GO" id="GO:0005524">
    <property type="term" value="F:ATP binding"/>
    <property type="evidence" value="ECO:0007669"/>
    <property type="project" value="UniProtKB-KW"/>
</dbReference>
<keyword evidence="15" id="KW-1185">Reference proteome</keyword>
<dbReference type="RefSeq" id="WP_025225968.1">
    <property type="nucleotide sequence ID" value="NZ_CP007139.1"/>
</dbReference>
<evidence type="ECO:0000256" key="2">
    <source>
        <dbReference type="ARBA" id="ARBA00022553"/>
    </source>
</evidence>
<keyword evidence="3" id="KW-0808">Transferase</keyword>
<evidence type="ECO:0000256" key="4">
    <source>
        <dbReference type="ARBA" id="ARBA00022692"/>
    </source>
</evidence>
<dbReference type="Proteomes" id="UP000027982">
    <property type="component" value="Chromosome"/>
</dbReference>
<sequence length="183" mass="20699">MVAQVESFDLASERWSPMEASKEHDSKPWGWRAVSPYIETVLLICILTYVRQLAAGILEDRARYTLFFIAPCYSVWRGGLISGCLALVATCYIGTYFFLPPDRTHAIEDIGDALSMLLYLGVGLVIVLLGEKERAERRQVLERDKELVIAHAQLAEANEKLEQAVARRTAQLEELRQWAADEL</sequence>
<dbReference type="EMBL" id="CP007139">
    <property type="protein sequence ID" value="AIE85461.1"/>
    <property type="molecule type" value="Genomic_DNA"/>
</dbReference>
<feature type="coiled-coil region" evidence="11">
    <location>
        <begin position="147"/>
        <end position="174"/>
    </location>
</feature>
<feature type="transmembrane region" description="Helical" evidence="12">
    <location>
        <begin position="110"/>
        <end position="129"/>
    </location>
</feature>
<dbReference type="STRING" id="661478.OP10G_2093"/>
<dbReference type="InterPro" id="IPR025201">
    <property type="entry name" value="KdpD_TM"/>
</dbReference>